<keyword evidence="2" id="KW-1185">Reference proteome</keyword>
<gene>
    <name evidence="1" type="ORF">BLNAU_12003</name>
</gene>
<proteinExistence type="predicted"/>
<organism evidence="1 2">
    <name type="scientific">Blattamonas nauphoetae</name>
    <dbReference type="NCBI Taxonomy" id="2049346"/>
    <lineage>
        <taxon>Eukaryota</taxon>
        <taxon>Metamonada</taxon>
        <taxon>Preaxostyla</taxon>
        <taxon>Oxymonadida</taxon>
        <taxon>Blattamonas</taxon>
    </lineage>
</organism>
<accession>A0ABQ9XML9</accession>
<reference evidence="1 2" key="1">
    <citation type="journal article" date="2022" name="bioRxiv">
        <title>Genomics of Preaxostyla Flagellates Illuminates Evolutionary Transitions and the Path Towards Mitochondrial Loss.</title>
        <authorList>
            <person name="Novak L.V.F."/>
            <person name="Treitli S.C."/>
            <person name="Pyrih J."/>
            <person name="Halakuc P."/>
            <person name="Pipaliya S.V."/>
            <person name="Vacek V."/>
            <person name="Brzon O."/>
            <person name="Soukal P."/>
            <person name="Eme L."/>
            <person name="Dacks J.B."/>
            <person name="Karnkowska A."/>
            <person name="Elias M."/>
            <person name="Hampl V."/>
        </authorList>
    </citation>
    <scope>NUCLEOTIDE SEQUENCE [LARGE SCALE GENOMIC DNA]</scope>
    <source>
        <strain evidence="1">NAU3</strain>
        <tissue evidence="1">Gut</tissue>
    </source>
</reference>
<name>A0ABQ9XML9_9EUKA</name>
<dbReference type="Proteomes" id="UP001281761">
    <property type="component" value="Unassembled WGS sequence"/>
</dbReference>
<protein>
    <submittedName>
        <fullName evidence="1">Uncharacterized protein</fullName>
    </submittedName>
</protein>
<sequence length="110" mass="11896">MRRWKWTHARCHSRNGQCCAGRGVTWGFVVGWAGLDDGRSVADGTGRDVDDTHVCVGTNPIFENGVCSSPSPLPTLSNHHVPSHNVFIRRVADVRFSPTSSHAILTGSDG</sequence>
<dbReference type="EMBL" id="JARBJD010000096">
    <property type="protein sequence ID" value="KAK2953014.1"/>
    <property type="molecule type" value="Genomic_DNA"/>
</dbReference>
<comment type="caution">
    <text evidence="1">The sequence shown here is derived from an EMBL/GenBank/DDBJ whole genome shotgun (WGS) entry which is preliminary data.</text>
</comment>
<evidence type="ECO:0000313" key="1">
    <source>
        <dbReference type="EMBL" id="KAK2953014.1"/>
    </source>
</evidence>
<evidence type="ECO:0000313" key="2">
    <source>
        <dbReference type="Proteomes" id="UP001281761"/>
    </source>
</evidence>